<reference evidence="1" key="1">
    <citation type="submission" date="2014-05" db="EMBL/GenBank/DDBJ databases">
        <authorList>
            <person name="Chronopoulou M."/>
        </authorList>
    </citation>
    <scope>NUCLEOTIDE SEQUENCE</scope>
    <source>
        <tissue evidence="1">Whole organism</tissue>
    </source>
</reference>
<dbReference type="EMBL" id="HACA01021884">
    <property type="protein sequence ID" value="CDW39245.1"/>
    <property type="molecule type" value="Transcribed_RNA"/>
</dbReference>
<sequence length="75" mass="8671">MTCVLMSSLKINTDVYLQTKVKPWIDLVPNGRPHIRPLKTPDLNLMDFCVWGTVEGQPNRIHVTPKKEFLDLPRD</sequence>
<organism evidence="1">
    <name type="scientific">Lepeophtheirus salmonis</name>
    <name type="common">Salmon louse</name>
    <name type="synonym">Caligus salmonis</name>
    <dbReference type="NCBI Taxonomy" id="72036"/>
    <lineage>
        <taxon>Eukaryota</taxon>
        <taxon>Metazoa</taxon>
        <taxon>Ecdysozoa</taxon>
        <taxon>Arthropoda</taxon>
        <taxon>Crustacea</taxon>
        <taxon>Multicrustacea</taxon>
        <taxon>Hexanauplia</taxon>
        <taxon>Copepoda</taxon>
        <taxon>Siphonostomatoida</taxon>
        <taxon>Caligidae</taxon>
        <taxon>Lepeophtheirus</taxon>
    </lineage>
</organism>
<name>A0A0K2UMG5_LEPSM</name>
<accession>A0A0K2UMG5</accession>
<proteinExistence type="predicted"/>
<evidence type="ECO:0000313" key="1">
    <source>
        <dbReference type="EMBL" id="CDW39245.1"/>
    </source>
</evidence>
<dbReference type="AlphaFoldDB" id="A0A0K2UMG5"/>
<protein>
    <submittedName>
        <fullName evidence="1">Uncharacterized protein</fullName>
    </submittedName>
</protein>